<feature type="transmembrane region" description="Helical" evidence="1">
    <location>
        <begin position="16"/>
        <end position="44"/>
    </location>
</feature>
<evidence type="ECO:0000313" key="3">
    <source>
        <dbReference type="Proteomes" id="UP001642409"/>
    </source>
</evidence>
<keyword evidence="1" id="KW-0472">Membrane</keyword>
<keyword evidence="1" id="KW-1133">Transmembrane helix</keyword>
<dbReference type="EMBL" id="CAXDID020000039">
    <property type="protein sequence ID" value="CAL5999182.1"/>
    <property type="molecule type" value="Genomic_DNA"/>
</dbReference>
<gene>
    <name evidence="2" type="ORF">HINF_LOCUS16093</name>
</gene>
<comment type="caution">
    <text evidence="2">The sequence shown here is derived from an EMBL/GenBank/DDBJ whole genome shotgun (WGS) entry which is preliminary data.</text>
</comment>
<name>A0ABP1HPF3_9EUKA</name>
<evidence type="ECO:0000256" key="1">
    <source>
        <dbReference type="SAM" id="Phobius"/>
    </source>
</evidence>
<keyword evidence="3" id="KW-1185">Reference proteome</keyword>
<accession>A0ABP1HPF3</accession>
<sequence>MPIFDKSKCKRKTKDAIFILCIILLSPVILVGIVLILLFLAIVLPIQQSIQNKKLLKKFDNDRRRKFFGKQNQQQLTEQHQQEDDNKQQIQQLMFKQLMFIFKPINLLDLYFCINNGNIEIISKDMCCLHRQQIKFNFQPLQEESYAYNTYQKSLCKGSISEMTHQIPSAHLTNVFYLGSKIFFSALDYIFVINEDLSVDFVQYINEFGRYFRRSISQFFNGGQMFTMNNKLYVHNQSHKLFELKKNNKLKCISKKHNSIFYCQFCDKVYAVNNSDIFIVNQKLQKVNIKQLFDIKILFASGGTLVISSDNKYLYVLNMLDTKLVSVKQEEINLSQIMIPYQLELGPTGLQLKDEILVKLFGIDFPYRLTTHYNNYHNDNLSQIQHKFMKSLFNSKIDLITKNQWSKTNQQFTNVQSKILDQLTQISQAINSLVLCCNLMSSKYTISFDESQYQ</sequence>
<proteinExistence type="predicted"/>
<reference evidence="2 3" key="1">
    <citation type="submission" date="2024-07" db="EMBL/GenBank/DDBJ databases">
        <authorList>
            <person name="Akdeniz Z."/>
        </authorList>
    </citation>
    <scope>NUCLEOTIDE SEQUENCE [LARGE SCALE GENOMIC DNA]</scope>
</reference>
<organism evidence="2 3">
    <name type="scientific">Hexamita inflata</name>
    <dbReference type="NCBI Taxonomy" id="28002"/>
    <lineage>
        <taxon>Eukaryota</taxon>
        <taxon>Metamonada</taxon>
        <taxon>Diplomonadida</taxon>
        <taxon>Hexamitidae</taxon>
        <taxon>Hexamitinae</taxon>
        <taxon>Hexamita</taxon>
    </lineage>
</organism>
<dbReference type="Proteomes" id="UP001642409">
    <property type="component" value="Unassembled WGS sequence"/>
</dbReference>
<evidence type="ECO:0000313" key="2">
    <source>
        <dbReference type="EMBL" id="CAL5999182.1"/>
    </source>
</evidence>
<keyword evidence="1" id="KW-0812">Transmembrane</keyword>
<protein>
    <submittedName>
        <fullName evidence="2">Hypothetical_protein</fullName>
    </submittedName>
</protein>